<dbReference type="Proteomes" id="UP000808349">
    <property type="component" value="Unassembled WGS sequence"/>
</dbReference>
<dbReference type="Pfam" id="PF20409">
    <property type="entry name" value="SnoaL_5"/>
    <property type="match status" value="1"/>
</dbReference>
<dbReference type="InterPro" id="IPR046860">
    <property type="entry name" value="SnoaL_5"/>
</dbReference>
<protein>
    <submittedName>
        <fullName evidence="2">Nuclear transport factor 2 family protein</fullName>
    </submittedName>
</protein>
<reference evidence="2 3" key="1">
    <citation type="submission" date="2020-10" db="EMBL/GenBank/DDBJ databases">
        <title>Connecting structure to function with the recovery of over 1000 high-quality activated sludge metagenome-assembled genomes encoding full-length rRNA genes using long-read sequencing.</title>
        <authorList>
            <person name="Singleton C.M."/>
            <person name="Petriglieri F."/>
            <person name="Kristensen J.M."/>
            <person name="Kirkegaard R.H."/>
            <person name="Michaelsen T.Y."/>
            <person name="Andersen M.H."/>
            <person name="Karst S.M."/>
            <person name="Dueholm M.S."/>
            <person name="Nielsen P.H."/>
            <person name="Albertsen M."/>
        </authorList>
    </citation>
    <scope>NUCLEOTIDE SEQUENCE [LARGE SCALE GENOMIC DNA]</scope>
    <source>
        <strain evidence="2">Ribe_18-Q3-R11-54_BAT3C.373</strain>
    </source>
</reference>
<feature type="domain" description="SnoaL-like" evidence="1">
    <location>
        <begin position="6"/>
        <end position="122"/>
    </location>
</feature>
<comment type="caution">
    <text evidence="2">The sequence shown here is derived from an EMBL/GenBank/DDBJ whole genome shotgun (WGS) entry which is preliminary data.</text>
</comment>
<evidence type="ECO:0000259" key="1">
    <source>
        <dbReference type="Pfam" id="PF20409"/>
    </source>
</evidence>
<sequence length="122" mass="13432">MATSTLTTQEVATRLVELCRKGQVLEAQEELFADEVTSYEPAHSPTPPAIGKDAVMAKGRHFAASIEKRHGGSFEDPIVAGNYFSFVCKFDADLKGMGRVVWDEICVLGVKDGKIISEQFFY</sequence>
<evidence type="ECO:0000313" key="3">
    <source>
        <dbReference type="Proteomes" id="UP000808349"/>
    </source>
</evidence>
<dbReference type="AlphaFoldDB" id="A0A9D7SB08"/>
<dbReference type="InterPro" id="IPR032710">
    <property type="entry name" value="NTF2-like_dom_sf"/>
</dbReference>
<proteinExistence type="predicted"/>
<accession>A0A9D7SB08</accession>
<organism evidence="2 3">
    <name type="scientific">Candidatus Defluviibacterium haderslevense</name>
    <dbReference type="NCBI Taxonomy" id="2981993"/>
    <lineage>
        <taxon>Bacteria</taxon>
        <taxon>Pseudomonadati</taxon>
        <taxon>Bacteroidota</taxon>
        <taxon>Saprospiria</taxon>
        <taxon>Saprospirales</taxon>
        <taxon>Saprospiraceae</taxon>
        <taxon>Candidatus Defluviibacterium</taxon>
    </lineage>
</organism>
<evidence type="ECO:0000313" key="2">
    <source>
        <dbReference type="EMBL" id="MBK9718355.1"/>
    </source>
</evidence>
<dbReference type="Gene3D" id="3.10.450.50">
    <property type="match status" value="1"/>
</dbReference>
<dbReference type="SUPFAM" id="SSF54427">
    <property type="entry name" value="NTF2-like"/>
    <property type="match status" value="1"/>
</dbReference>
<dbReference type="EMBL" id="JADKFW010000010">
    <property type="protein sequence ID" value="MBK9718355.1"/>
    <property type="molecule type" value="Genomic_DNA"/>
</dbReference>
<gene>
    <name evidence="2" type="ORF">IPO85_12765</name>
</gene>
<name>A0A9D7SB08_9BACT</name>